<comment type="similarity">
    <text evidence="6">Belongs to the LDH/MDH superfamily.</text>
</comment>
<sequence length="264" mass="28589">VSLIDINADLANGKALDIAESLAALKINQEVEGGSDYTIAEKSDVAVITSGSPRKPGMSRSDLEAINGKIIKDVCKKLKQTTPNSIFIVVTNPVEEMTEIAYQTLLAKKGRVFGLSGVLDSARYLYFLKSHLKTSGIEGMVVGKHNENMIPLVSQTKIEGRNVESLLDQKSLDAIIQKTKNGGAQIVNLLGTSAYFAPSASIFRMVRSIVEDRKELLPAVVLANGEYGIKNKFIGLPSIIGKNGVEKIMELKISDKELKELRGS</sequence>
<evidence type="ECO:0000259" key="8">
    <source>
        <dbReference type="Pfam" id="PF02866"/>
    </source>
</evidence>
<organism evidence="9 10">
    <name type="scientific">Candidatus Woykebacteria bacterium RBG_16_39_9b</name>
    <dbReference type="NCBI Taxonomy" id="1802595"/>
    <lineage>
        <taxon>Bacteria</taxon>
        <taxon>Candidatus Woykeibacteriota</taxon>
    </lineage>
</organism>
<accession>A0A1G1WB75</accession>
<dbReference type="GO" id="GO:0004459">
    <property type="term" value="F:L-lactate dehydrogenase (NAD+) activity"/>
    <property type="evidence" value="ECO:0007669"/>
    <property type="project" value="TreeGrafter"/>
</dbReference>
<dbReference type="InterPro" id="IPR001557">
    <property type="entry name" value="L-lactate/malate_DH"/>
</dbReference>
<dbReference type="STRING" id="1802595.A2134_02440"/>
<feature type="binding site" evidence="4">
    <location>
        <position position="92"/>
    </location>
    <ligand>
        <name>substrate</name>
    </ligand>
</feature>
<feature type="binding site" evidence="4">
    <location>
        <position position="123"/>
    </location>
    <ligand>
        <name>substrate</name>
    </ligand>
</feature>
<dbReference type="SUPFAM" id="SSF56327">
    <property type="entry name" value="LDH C-terminal domain-like"/>
    <property type="match status" value="1"/>
</dbReference>
<evidence type="ECO:0000313" key="10">
    <source>
        <dbReference type="Proteomes" id="UP000178162"/>
    </source>
</evidence>
<dbReference type="InterPro" id="IPR001236">
    <property type="entry name" value="Lactate/malate_DH_N"/>
</dbReference>
<dbReference type="PRINTS" id="PR00086">
    <property type="entry name" value="LLDHDRGNASE"/>
</dbReference>
<dbReference type="PIRSF" id="PIRSF000102">
    <property type="entry name" value="Lac_mal_DH"/>
    <property type="match status" value="1"/>
</dbReference>
<feature type="active site" description="Proton acceptor" evidence="3">
    <location>
        <position position="145"/>
    </location>
</feature>
<reference evidence="9 10" key="1">
    <citation type="journal article" date="2016" name="Nat. Commun.">
        <title>Thousands of microbial genomes shed light on interconnected biogeochemical processes in an aquifer system.</title>
        <authorList>
            <person name="Anantharaman K."/>
            <person name="Brown C.T."/>
            <person name="Hug L.A."/>
            <person name="Sharon I."/>
            <person name="Castelle C.J."/>
            <person name="Probst A.J."/>
            <person name="Thomas B.C."/>
            <person name="Singh A."/>
            <person name="Wilkins M.J."/>
            <person name="Karaoz U."/>
            <person name="Brodie E.L."/>
            <person name="Williams K.H."/>
            <person name="Hubbard S.S."/>
            <person name="Banfield J.F."/>
        </authorList>
    </citation>
    <scope>NUCLEOTIDE SEQUENCE [LARGE SCALE GENOMIC DNA]</scope>
</reference>
<keyword evidence="2 5" id="KW-0520">NAD</keyword>
<feature type="binding site" evidence="5">
    <location>
        <begin position="90"/>
        <end position="92"/>
    </location>
    <ligand>
        <name>NAD(+)</name>
        <dbReference type="ChEBI" id="CHEBI:57540"/>
    </ligand>
</feature>
<evidence type="ECO:0000259" key="7">
    <source>
        <dbReference type="Pfam" id="PF00056"/>
    </source>
</evidence>
<comment type="caution">
    <text evidence="9">The sequence shown here is derived from an EMBL/GenBank/DDBJ whole genome shotgun (WGS) entry which is preliminary data.</text>
</comment>
<dbReference type="EMBL" id="MHCR01000028">
    <property type="protein sequence ID" value="OGY24925.1"/>
    <property type="molecule type" value="Genomic_DNA"/>
</dbReference>
<proteinExistence type="inferred from homology"/>
<evidence type="ECO:0000256" key="1">
    <source>
        <dbReference type="ARBA" id="ARBA00023002"/>
    </source>
</evidence>
<dbReference type="GO" id="GO:0006089">
    <property type="term" value="P:lactate metabolic process"/>
    <property type="evidence" value="ECO:0007669"/>
    <property type="project" value="TreeGrafter"/>
</dbReference>
<evidence type="ECO:0000256" key="3">
    <source>
        <dbReference type="PIRSR" id="PIRSR000102-1"/>
    </source>
</evidence>
<evidence type="ECO:0000256" key="5">
    <source>
        <dbReference type="PIRSR" id="PIRSR000102-3"/>
    </source>
</evidence>
<gene>
    <name evidence="9" type="ORF">A2134_02440</name>
</gene>
<keyword evidence="1 6" id="KW-0560">Oxidoreductase</keyword>
<evidence type="ECO:0000256" key="6">
    <source>
        <dbReference type="RuleBase" id="RU003369"/>
    </source>
</evidence>
<dbReference type="SUPFAM" id="SSF51735">
    <property type="entry name" value="NAD(P)-binding Rossmann-fold domains"/>
    <property type="match status" value="1"/>
</dbReference>
<protein>
    <recommendedName>
        <fullName evidence="11">Malate dehydrogenase</fullName>
    </recommendedName>
</protein>
<feature type="domain" description="Lactate/malate dehydrogenase N-terminal" evidence="7">
    <location>
        <begin position="2"/>
        <end position="114"/>
    </location>
</feature>
<dbReference type="AlphaFoldDB" id="A0A1G1WB75"/>
<dbReference type="NCBIfam" id="NF004863">
    <property type="entry name" value="PRK06223.1"/>
    <property type="match status" value="1"/>
</dbReference>
<feature type="binding site" evidence="5">
    <location>
        <position position="5"/>
    </location>
    <ligand>
        <name>NAD(+)</name>
        <dbReference type="ChEBI" id="CHEBI:57540"/>
    </ligand>
</feature>
<evidence type="ECO:0000313" key="9">
    <source>
        <dbReference type="EMBL" id="OGY24925.1"/>
    </source>
</evidence>
<dbReference type="PANTHER" id="PTHR43128">
    <property type="entry name" value="L-2-HYDROXYCARBOXYLATE DEHYDROGENASE (NAD(P)(+))"/>
    <property type="match status" value="1"/>
</dbReference>
<feature type="binding site" evidence="4">
    <location>
        <position position="54"/>
    </location>
    <ligand>
        <name>substrate</name>
    </ligand>
</feature>
<dbReference type="Pfam" id="PF00056">
    <property type="entry name" value="Ldh_1_N"/>
    <property type="match status" value="1"/>
</dbReference>
<evidence type="ECO:0008006" key="11">
    <source>
        <dbReference type="Google" id="ProtNLM"/>
    </source>
</evidence>
<feature type="non-terminal residue" evidence="9">
    <location>
        <position position="1"/>
    </location>
</feature>
<dbReference type="InterPro" id="IPR036291">
    <property type="entry name" value="NAD(P)-bd_dom_sf"/>
</dbReference>
<evidence type="ECO:0000256" key="4">
    <source>
        <dbReference type="PIRSR" id="PIRSR000102-2"/>
    </source>
</evidence>
<dbReference type="Pfam" id="PF02866">
    <property type="entry name" value="Ldh_1_C"/>
    <property type="match status" value="1"/>
</dbReference>
<dbReference type="InterPro" id="IPR015955">
    <property type="entry name" value="Lactate_DH/Glyco_Ohase_4_C"/>
</dbReference>
<dbReference type="PANTHER" id="PTHR43128:SF16">
    <property type="entry name" value="L-LACTATE DEHYDROGENASE"/>
    <property type="match status" value="1"/>
</dbReference>
<dbReference type="Gene3D" id="3.90.110.10">
    <property type="entry name" value="Lactate dehydrogenase/glycoside hydrolase, family 4, C-terminal"/>
    <property type="match status" value="1"/>
</dbReference>
<feature type="domain" description="Lactate/malate dehydrogenase C-terminal" evidence="8">
    <location>
        <begin position="119"/>
        <end position="262"/>
    </location>
</feature>
<dbReference type="Proteomes" id="UP000178162">
    <property type="component" value="Unassembled WGS sequence"/>
</dbReference>
<dbReference type="Gene3D" id="3.40.50.720">
    <property type="entry name" value="NAD(P)-binding Rossmann-like Domain"/>
    <property type="match status" value="1"/>
</dbReference>
<dbReference type="InterPro" id="IPR022383">
    <property type="entry name" value="Lactate/malate_DH_C"/>
</dbReference>
<name>A0A1G1WB75_9BACT</name>
<feature type="binding site" evidence="5">
    <location>
        <position position="67"/>
    </location>
    <ligand>
        <name>NAD(+)</name>
        <dbReference type="ChEBI" id="CHEBI:57540"/>
    </ligand>
</feature>
<feature type="binding site" evidence="4">
    <location>
        <position position="60"/>
    </location>
    <ligand>
        <name>substrate</name>
    </ligand>
</feature>
<evidence type="ECO:0000256" key="2">
    <source>
        <dbReference type="ARBA" id="ARBA00023027"/>
    </source>
</evidence>